<feature type="transmembrane region" description="Helical" evidence="7">
    <location>
        <begin position="56"/>
        <end position="77"/>
    </location>
</feature>
<feature type="transmembrane region" description="Helical" evidence="7">
    <location>
        <begin position="139"/>
        <end position="156"/>
    </location>
</feature>
<feature type="domain" description="ABC transmembrane type-1" evidence="9">
    <location>
        <begin position="17"/>
        <end position="303"/>
    </location>
</feature>
<keyword evidence="2 7" id="KW-0812">Transmembrane</keyword>
<dbReference type="Pfam" id="PF00005">
    <property type="entry name" value="ABC_tran"/>
    <property type="match status" value="1"/>
</dbReference>
<evidence type="ECO:0000256" key="7">
    <source>
        <dbReference type="SAM" id="Phobius"/>
    </source>
</evidence>
<dbReference type="KEGG" id="pbas:SMSP2_00286"/>
<dbReference type="PANTHER" id="PTHR43394:SF1">
    <property type="entry name" value="ATP-BINDING CASSETTE SUB-FAMILY B MEMBER 10, MITOCHONDRIAL"/>
    <property type="match status" value="1"/>
</dbReference>
<dbReference type="GO" id="GO:0005886">
    <property type="term" value="C:plasma membrane"/>
    <property type="evidence" value="ECO:0007669"/>
    <property type="project" value="UniProtKB-SubCell"/>
</dbReference>
<dbReference type="Gene3D" id="1.20.1560.10">
    <property type="entry name" value="ABC transporter type 1, transmembrane domain"/>
    <property type="match status" value="1"/>
</dbReference>
<evidence type="ECO:0000256" key="4">
    <source>
        <dbReference type="ARBA" id="ARBA00022840"/>
    </source>
</evidence>
<keyword evidence="6 7" id="KW-0472">Membrane</keyword>
<evidence type="ECO:0000259" key="9">
    <source>
        <dbReference type="PROSITE" id="PS50929"/>
    </source>
</evidence>
<protein>
    <submittedName>
        <fullName evidence="10">Putative multidrug export ATP-binding/permease protein</fullName>
        <ecNumber evidence="10">3.6.3.-</ecNumber>
    </submittedName>
</protein>
<dbReference type="RefSeq" id="WP_146682252.1">
    <property type="nucleotide sequence ID" value="NZ_CP019646.1"/>
</dbReference>
<organism evidence="10 11">
    <name type="scientific">Limihaloglobus sulfuriphilus</name>
    <dbReference type="NCBI Taxonomy" id="1851148"/>
    <lineage>
        <taxon>Bacteria</taxon>
        <taxon>Pseudomonadati</taxon>
        <taxon>Planctomycetota</taxon>
        <taxon>Phycisphaerae</taxon>
        <taxon>Sedimentisphaerales</taxon>
        <taxon>Sedimentisphaeraceae</taxon>
        <taxon>Limihaloglobus</taxon>
    </lineage>
</organism>
<dbReference type="GO" id="GO:0005524">
    <property type="term" value="F:ATP binding"/>
    <property type="evidence" value="ECO:0007669"/>
    <property type="project" value="UniProtKB-KW"/>
</dbReference>
<dbReference type="InterPro" id="IPR011527">
    <property type="entry name" value="ABC1_TM_dom"/>
</dbReference>
<dbReference type="OrthoDB" id="9762778at2"/>
<gene>
    <name evidence="10" type="ORF">SMSP2_00286</name>
</gene>
<dbReference type="Pfam" id="PF00664">
    <property type="entry name" value="ABC_membrane"/>
    <property type="match status" value="1"/>
</dbReference>
<evidence type="ECO:0000313" key="10">
    <source>
        <dbReference type="EMBL" id="AQQ69952.1"/>
    </source>
</evidence>
<feature type="transmembrane region" description="Helical" evidence="7">
    <location>
        <begin position="15"/>
        <end position="36"/>
    </location>
</feature>
<evidence type="ECO:0000256" key="2">
    <source>
        <dbReference type="ARBA" id="ARBA00022692"/>
    </source>
</evidence>
<evidence type="ECO:0000256" key="6">
    <source>
        <dbReference type="ARBA" id="ARBA00023136"/>
    </source>
</evidence>
<feature type="domain" description="ABC transporter" evidence="8">
    <location>
        <begin position="337"/>
        <end position="572"/>
    </location>
</feature>
<evidence type="ECO:0000256" key="5">
    <source>
        <dbReference type="ARBA" id="ARBA00022989"/>
    </source>
</evidence>
<feature type="transmembrane region" description="Helical" evidence="7">
    <location>
        <begin position="238"/>
        <end position="265"/>
    </location>
</feature>
<keyword evidence="5 7" id="KW-1133">Transmembrane helix</keyword>
<keyword evidence="4 10" id="KW-0067">ATP-binding</keyword>
<dbReference type="CDD" id="cd18549">
    <property type="entry name" value="ABC_6TM_YwjA_like"/>
    <property type="match status" value="1"/>
</dbReference>
<evidence type="ECO:0000256" key="3">
    <source>
        <dbReference type="ARBA" id="ARBA00022741"/>
    </source>
</evidence>
<dbReference type="PROSITE" id="PS00211">
    <property type="entry name" value="ABC_TRANSPORTER_1"/>
    <property type="match status" value="1"/>
</dbReference>
<feature type="transmembrane region" description="Helical" evidence="7">
    <location>
        <begin position="271"/>
        <end position="288"/>
    </location>
</feature>
<dbReference type="InterPro" id="IPR027417">
    <property type="entry name" value="P-loop_NTPase"/>
</dbReference>
<dbReference type="GO" id="GO:0016887">
    <property type="term" value="F:ATP hydrolysis activity"/>
    <property type="evidence" value="ECO:0007669"/>
    <property type="project" value="InterPro"/>
</dbReference>
<dbReference type="SUPFAM" id="SSF90123">
    <property type="entry name" value="ABC transporter transmembrane region"/>
    <property type="match status" value="1"/>
</dbReference>
<dbReference type="GO" id="GO:0015421">
    <property type="term" value="F:ABC-type oligopeptide transporter activity"/>
    <property type="evidence" value="ECO:0007669"/>
    <property type="project" value="TreeGrafter"/>
</dbReference>
<comment type="subcellular location">
    <subcellularLocation>
        <location evidence="1">Cell membrane</location>
        <topology evidence="1">Multi-pass membrane protein</topology>
    </subcellularLocation>
</comment>
<evidence type="ECO:0000256" key="1">
    <source>
        <dbReference type="ARBA" id="ARBA00004651"/>
    </source>
</evidence>
<evidence type="ECO:0000259" key="8">
    <source>
        <dbReference type="PROSITE" id="PS50893"/>
    </source>
</evidence>
<dbReference type="SMART" id="SM00382">
    <property type="entry name" value="AAA"/>
    <property type="match status" value="1"/>
</dbReference>
<dbReference type="Proteomes" id="UP000188181">
    <property type="component" value="Chromosome"/>
</dbReference>
<dbReference type="STRING" id="1851148.SMSP2_00286"/>
<evidence type="ECO:0000313" key="11">
    <source>
        <dbReference type="Proteomes" id="UP000188181"/>
    </source>
</evidence>
<feature type="transmembrane region" description="Helical" evidence="7">
    <location>
        <begin position="162"/>
        <end position="180"/>
    </location>
</feature>
<dbReference type="FunFam" id="3.40.50.300:FF:000218">
    <property type="entry name" value="Multidrug ABC transporter ATP-binding protein"/>
    <property type="match status" value="1"/>
</dbReference>
<dbReference type="PROSITE" id="PS50929">
    <property type="entry name" value="ABC_TM1F"/>
    <property type="match status" value="1"/>
</dbReference>
<keyword evidence="10" id="KW-0378">Hydrolase</keyword>
<dbReference type="PROSITE" id="PS50893">
    <property type="entry name" value="ABC_TRANSPORTER_2"/>
    <property type="match status" value="1"/>
</dbReference>
<dbReference type="SUPFAM" id="SSF52540">
    <property type="entry name" value="P-loop containing nucleoside triphosphate hydrolases"/>
    <property type="match status" value="1"/>
</dbReference>
<keyword evidence="3" id="KW-0547">Nucleotide-binding</keyword>
<dbReference type="InterPro" id="IPR039421">
    <property type="entry name" value="Type_1_exporter"/>
</dbReference>
<proteinExistence type="predicted"/>
<dbReference type="InterPro" id="IPR003593">
    <property type="entry name" value="AAA+_ATPase"/>
</dbReference>
<keyword evidence="11" id="KW-1185">Reference proteome</keyword>
<dbReference type="InterPro" id="IPR036640">
    <property type="entry name" value="ABC1_TM_sf"/>
</dbReference>
<reference evidence="11" key="1">
    <citation type="submission" date="2017-02" db="EMBL/GenBank/DDBJ databases">
        <title>Comparative genomics and description of representatives of a novel lineage of planctomycetes thriving in anoxic sediments.</title>
        <authorList>
            <person name="Spring S."/>
            <person name="Bunk B."/>
            <person name="Sproer C."/>
        </authorList>
    </citation>
    <scope>NUCLEOTIDE SEQUENCE [LARGE SCALE GENOMIC DNA]</scope>
    <source>
        <strain evidence="11">SM-Chi-D1</strain>
    </source>
</reference>
<dbReference type="InterPro" id="IPR003439">
    <property type="entry name" value="ABC_transporter-like_ATP-bd"/>
</dbReference>
<dbReference type="Gene3D" id="3.40.50.300">
    <property type="entry name" value="P-loop containing nucleotide triphosphate hydrolases"/>
    <property type="match status" value="1"/>
</dbReference>
<dbReference type="EC" id="3.6.3.-" evidence="10"/>
<dbReference type="EMBL" id="CP019646">
    <property type="protein sequence ID" value="AQQ69952.1"/>
    <property type="molecule type" value="Genomic_DNA"/>
</dbReference>
<dbReference type="PANTHER" id="PTHR43394">
    <property type="entry name" value="ATP-DEPENDENT PERMEASE MDL1, MITOCHONDRIAL"/>
    <property type="match status" value="1"/>
</dbReference>
<name>A0A1Q2MCH5_9BACT</name>
<sequence>MLKRFIKYYLPHKRLLAAAMGAAVLSSLCSIMIPVLTRHLLSEYLPSEGGRANIKGMSWVLAAMFALVFFSAVLNYIRVRWGHVLGVRMEFDMREDIFRHIQKLSFTYFDKVKTGHIMSRISNDLNMIAEIAHHAPEDILISACMITGSFIAMFIFCWQLALVALVPLVCIVSWGIYYGGPMRQGFRKVRRKIADINSSVENSVMGIREVKAFANEDEEIDKFRQVNTSFRLAKERMYLIMANFFTVMNMMIESYFLVIVGAGAIMIGKGIINVADLVAFLLYVHFILKPLQRLVNFTEQLQQGSACFERFIEVMDIEPDIVDRPGAVCPGNVKGYIKISNLNFRYEKSPDLVIRDINMEIPAGQSVAIVGESGAGKSTIVSLVPRFYEPLSGEITIDGYNIMDLQQRFLREKIGLVQQSPFLFDTTVRENIMYGNPDADERLLYEAAKKANIYDFIMSLPEGFDSMVGERGVMLSGGQKQRISIARVFLKDPPILIFDEATSSLDSESESLIQKSMELLSKGRTTIIIAHRLSTVKNVDKIYVMRYGRIIEQGSHEELIEKDGYYKSLYMMNIF</sequence>
<dbReference type="InterPro" id="IPR017871">
    <property type="entry name" value="ABC_transporter-like_CS"/>
</dbReference>
<dbReference type="AlphaFoldDB" id="A0A1Q2MCH5"/>
<accession>A0A1Q2MCH5</accession>